<organism evidence="6 7">
    <name type="scientific">Brevibacterium casei</name>
    <dbReference type="NCBI Taxonomy" id="33889"/>
    <lineage>
        <taxon>Bacteria</taxon>
        <taxon>Bacillati</taxon>
        <taxon>Actinomycetota</taxon>
        <taxon>Actinomycetes</taxon>
        <taxon>Micrococcales</taxon>
        <taxon>Brevibacteriaceae</taxon>
        <taxon>Brevibacterium</taxon>
    </lineage>
</organism>
<dbReference type="Gene3D" id="3.40.50.2300">
    <property type="match status" value="2"/>
</dbReference>
<dbReference type="Proteomes" id="UP000595374">
    <property type="component" value="Chromosome"/>
</dbReference>
<dbReference type="GO" id="GO:0030313">
    <property type="term" value="C:cell envelope"/>
    <property type="evidence" value="ECO:0007669"/>
    <property type="project" value="UniProtKB-SubCell"/>
</dbReference>
<evidence type="ECO:0000313" key="7">
    <source>
        <dbReference type="Proteomes" id="UP000595374"/>
    </source>
</evidence>
<evidence type="ECO:0000256" key="2">
    <source>
        <dbReference type="ARBA" id="ARBA00007639"/>
    </source>
</evidence>
<comment type="subcellular location">
    <subcellularLocation>
        <location evidence="1">Cell envelope</location>
    </subcellularLocation>
</comment>
<evidence type="ECO:0000259" key="5">
    <source>
        <dbReference type="Pfam" id="PF13407"/>
    </source>
</evidence>
<dbReference type="EMBL" id="CP065989">
    <property type="protein sequence ID" value="QQB13094.1"/>
    <property type="molecule type" value="Genomic_DNA"/>
</dbReference>
<keyword evidence="3 4" id="KW-0732">Signal</keyword>
<dbReference type="Pfam" id="PF13407">
    <property type="entry name" value="Peripla_BP_4"/>
    <property type="match status" value="1"/>
</dbReference>
<dbReference type="InterPro" id="IPR025997">
    <property type="entry name" value="SBP_2_dom"/>
</dbReference>
<evidence type="ECO:0000256" key="3">
    <source>
        <dbReference type="ARBA" id="ARBA00022729"/>
    </source>
</evidence>
<dbReference type="SUPFAM" id="SSF53822">
    <property type="entry name" value="Periplasmic binding protein-like I"/>
    <property type="match status" value="1"/>
</dbReference>
<reference evidence="6 7" key="1">
    <citation type="submission" date="2020-12" db="EMBL/GenBank/DDBJ databases">
        <title>FDA dAtabase for Regulatory Grade micrObial Sequences (FDA-ARGOS): Supporting development and validation of Infectious Disease Dx tests.</title>
        <authorList>
            <person name="Sproer C."/>
            <person name="Gronow S."/>
            <person name="Severitt S."/>
            <person name="Schroder I."/>
            <person name="Tallon L."/>
            <person name="Sadzewicz L."/>
            <person name="Zhao X."/>
            <person name="Boylan J."/>
            <person name="Ott S."/>
            <person name="Bowen H."/>
            <person name="Vavikolanu K."/>
            <person name="Mehta A."/>
            <person name="Aluvathingal J."/>
            <person name="Nadendla S."/>
            <person name="Lowell S."/>
            <person name="Myers T."/>
            <person name="Yan Y."/>
            <person name="Sichtig H."/>
        </authorList>
    </citation>
    <scope>NUCLEOTIDE SEQUENCE [LARGE SCALE GENOMIC DNA]</scope>
    <source>
        <strain evidence="6 7">FDAARGOS_990</strain>
    </source>
</reference>
<protein>
    <submittedName>
        <fullName evidence="6">ABC transporter substrate-binding protein</fullName>
    </submittedName>
</protein>
<dbReference type="GO" id="GO:0030246">
    <property type="term" value="F:carbohydrate binding"/>
    <property type="evidence" value="ECO:0007669"/>
    <property type="project" value="UniProtKB-ARBA"/>
</dbReference>
<dbReference type="AlphaFoldDB" id="A0A7T3ZWS0"/>
<proteinExistence type="inferred from homology"/>
<name>A0A7T3ZWS0_9MICO</name>
<evidence type="ECO:0000256" key="1">
    <source>
        <dbReference type="ARBA" id="ARBA00004196"/>
    </source>
</evidence>
<gene>
    <name evidence="6" type="ORF">I6H47_09470</name>
</gene>
<feature type="signal peptide" evidence="4">
    <location>
        <begin position="1"/>
        <end position="20"/>
    </location>
</feature>
<feature type="chain" id="PRO_5039412785" evidence="4">
    <location>
        <begin position="21"/>
        <end position="323"/>
    </location>
</feature>
<evidence type="ECO:0000313" key="6">
    <source>
        <dbReference type="EMBL" id="QQB13094.1"/>
    </source>
</evidence>
<sequence length="323" mass="33696">MRIGKLLTSLAALSSIALIATGCGSADTGSSGGDGERTIAIISKGYQHQFWQTVKTGAEEKAKELGVTVTFEGPDSETDVEQQVTQLQTALDKQPDAVAIAALDSKAVIPLLQQAQSNDIPVIAFDSGVDSDIPLTTVATDNKAAAAEDAKKLAEALGGEGKVGIVTHSETAQTGVERRDGFVEYLEQNEPNIEIVAEQNADGDQAKSADATKAMLQANPDLAGLYGTNEGAAIGVVQGAKELGNTDATIVGFDSGKAQLDAIKDGSMLGAVTQSPLDIGSQTVQAAVDAIDGKDLEKQIPTAFYWYDKNNIEDPKIAELLYE</sequence>
<dbReference type="InterPro" id="IPR028082">
    <property type="entry name" value="Peripla_BP_I"/>
</dbReference>
<evidence type="ECO:0000256" key="4">
    <source>
        <dbReference type="SAM" id="SignalP"/>
    </source>
</evidence>
<comment type="similarity">
    <text evidence="2">Belongs to the bacterial solute-binding protein 2 family.</text>
</comment>
<feature type="domain" description="Periplasmic binding protein" evidence="5">
    <location>
        <begin position="39"/>
        <end position="295"/>
    </location>
</feature>
<dbReference type="PROSITE" id="PS51257">
    <property type="entry name" value="PROKAR_LIPOPROTEIN"/>
    <property type="match status" value="1"/>
</dbReference>
<dbReference type="PANTHER" id="PTHR46847">
    <property type="entry name" value="D-ALLOSE-BINDING PERIPLASMIC PROTEIN-RELATED"/>
    <property type="match status" value="1"/>
</dbReference>
<dbReference type="RefSeq" id="WP_198498321.1">
    <property type="nucleotide sequence ID" value="NZ_CP065989.1"/>
</dbReference>
<dbReference type="PANTHER" id="PTHR46847:SF1">
    <property type="entry name" value="D-ALLOSE-BINDING PERIPLASMIC PROTEIN-RELATED"/>
    <property type="match status" value="1"/>
</dbReference>
<dbReference type="CDD" id="cd20005">
    <property type="entry name" value="PBP1_ABC_sugar_binding-like"/>
    <property type="match status" value="1"/>
</dbReference>
<accession>A0A7T3ZWS0</accession>